<name>A0A382E5H9_9ZZZZ</name>
<dbReference type="InterPro" id="IPR011607">
    <property type="entry name" value="MGS-like_dom"/>
</dbReference>
<dbReference type="PANTHER" id="PTHR11405">
    <property type="entry name" value="CARBAMOYLTRANSFERASE FAMILY MEMBER"/>
    <property type="match status" value="1"/>
</dbReference>
<dbReference type="SMART" id="SM00851">
    <property type="entry name" value="MGS"/>
    <property type="match status" value="1"/>
</dbReference>
<sequence>AKAQASCDNLLPVKGGTIIVTVNDRDKSTVAPILQRFHEMGFEIVATKGTHEYLKDKGIPSEHVYKVGEGRPHIVDHIVSGKVHLLINTPLGKQSQYDDYSMRRATIAHKIPYFTTMSATSAALDALIALRSKAYSVCTLQERIAEAETQN</sequence>
<dbReference type="Pfam" id="PF02142">
    <property type="entry name" value="MGS"/>
    <property type="match status" value="1"/>
</dbReference>
<dbReference type="CDD" id="cd01424">
    <property type="entry name" value="MGS_CPS_II"/>
    <property type="match status" value="1"/>
</dbReference>
<feature type="domain" description="MGS-like" evidence="5">
    <location>
        <begin position="9"/>
        <end position="151"/>
    </location>
</feature>
<dbReference type="PANTHER" id="PTHR11405:SF53">
    <property type="entry name" value="CARBAMOYL-PHOSPHATE SYNTHASE [AMMONIA], MITOCHONDRIAL"/>
    <property type="match status" value="1"/>
</dbReference>
<dbReference type="GO" id="GO:0006541">
    <property type="term" value="P:glutamine metabolic process"/>
    <property type="evidence" value="ECO:0007669"/>
    <property type="project" value="TreeGrafter"/>
</dbReference>
<organism evidence="6">
    <name type="scientific">marine metagenome</name>
    <dbReference type="NCBI Taxonomy" id="408172"/>
    <lineage>
        <taxon>unclassified sequences</taxon>
        <taxon>metagenomes</taxon>
        <taxon>ecological metagenomes</taxon>
    </lineage>
</organism>
<keyword evidence="3" id="KW-0547">Nucleotide-binding</keyword>
<dbReference type="EC" id="6.3.5.5" evidence="1"/>
<dbReference type="GO" id="GO:0005524">
    <property type="term" value="F:ATP binding"/>
    <property type="evidence" value="ECO:0007669"/>
    <property type="project" value="UniProtKB-KW"/>
</dbReference>
<evidence type="ECO:0000256" key="2">
    <source>
        <dbReference type="ARBA" id="ARBA00022598"/>
    </source>
</evidence>
<feature type="non-terminal residue" evidence="6">
    <location>
        <position position="1"/>
    </location>
</feature>
<dbReference type="AlphaFoldDB" id="A0A382E5H9"/>
<protein>
    <recommendedName>
        <fullName evidence="1">carbamoyl-phosphate synthase (glutamine-hydrolyzing)</fullName>
        <ecNumber evidence="1">6.3.5.5</ecNumber>
    </recommendedName>
</protein>
<dbReference type="PROSITE" id="PS51855">
    <property type="entry name" value="MGS"/>
    <property type="match status" value="1"/>
</dbReference>
<dbReference type="InterPro" id="IPR036914">
    <property type="entry name" value="MGS-like_dom_sf"/>
</dbReference>
<keyword evidence="2" id="KW-0436">Ligase</keyword>
<evidence type="ECO:0000256" key="4">
    <source>
        <dbReference type="ARBA" id="ARBA00022840"/>
    </source>
</evidence>
<proteinExistence type="predicted"/>
<dbReference type="SUPFAM" id="SSF52335">
    <property type="entry name" value="Methylglyoxal synthase-like"/>
    <property type="match status" value="1"/>
</dbReference>
<dbReference type="GO" id="GO:0004088">
    <property type="term" value="F:carbamoyl-phosphate synthase (glutamine-hydrolyzing) activity"/>
    <property type="evidence" value="ECO:0007669"/>
    <property type="project" value="UniProtKB-EC"/>
</dbReference>
<keyword evidence="4" id="KW-0067">ATP-binding</keyword>
<evidence type="ECO:0000256" key="1">
    <source>
        <dbReference type="ARBA" id="ARBA00012738"/>
    </source>
</evidence>
<dbReference type="EMBL" id="UINC01042500">
    <property type="protein sequence ID" value="SVB45223.1"/>
    <property type="molecule type" value="Genomic_DNA"/>
</dbReference>
<evidence type="ECO:0000259" key="5">
    <source>
        <dbReference type="PROSITE" id="PS51855"/>
    </source>
</evidence>
<evidence type="ECO:0000313" key="6">
    <source>
        <dbReference type="EMBL" id="SVB45223.1"/>
    </source>
</evidence>
<reference evidence="6" key="1">
    <citation type="submission" date="2018-05" db="EMBL/GenBank/DDBJ databases">
        <authorList>
            <person name="Lanie J.A."/>
            <person name="Ng W.-L."/>
            <person name="Kazmierczak K.M."/>
            <person name="Andrzejewski T.M."/>
            <person name="Davidsen T.M."/>
            <person name="Wayne K.J."/>
            <person name="Tettelin H."/>
            <person name="Glass J.I."/>
            <person name="Rusch D."/>
            <person name="Podicherti R."/>
            <person name="Tsui H.-C.T."/>
            <person name="Winkler M.E."/>
        </authorList>
    </citation>
    <scope>NUCLEOTIDE SEQUENCE</scope>
</reference>
<dbReference type="Gene3D" id="3.40.50.1380">
    <property type="entry name" value="Methylglyoxal synthase-like domain"/>
    <property type="match status" value="1"/>
</dbReference>
<dbReference type="InterPro" id="IPR033937">
    <property type="entry name" value="MGS_CPS_CarB"/>
</dbReference>
<gene>
    <name evidence="6" type="ORF">METZ01_LOCUS198077</name>
</gene>
<accession>A0A382E5H9</accession>
<evidence type="ECO:0000256" key="3">
    <source>
        <dbReference type="ARBA" id="ARBA00022741"/>
    </source>
</evidence>
<dbReference type="GO" id="GO:0005737">
    <property type="term" value="C:cytoplasm"/>
    <property type="evidence" value="ECO:0007669"/>
    <property type="project" value="TreeGrafter"/>
</dbReference>